<dbReference type="EMBL" id="JAFBFI010000024">
    <property type="protein sequence ID" value="MBM7694432.1"/>
    <property type="molecule type" value="Genomic_DNA"/>
</dbReference>
<proteinExistence type="predicted"/>
<gene>
    <name evidence="1" type="ORF">JOC77_003893</name>
</gene>
<protein>
    <recommendedName>
        <fullName evidence="3">BA3454 family stress response protein</fullName>
    </recommendedName>
</protein>
<evidence type="ECO:0000313" key="2">
    <source>
        <dbReference type="Proteomes" id="UP000823486"/>
    </source>
</evidence>
<dbReference type="RefSeq" id="WP_377336643.1">
    <property type="nucleotide sequence ID" value="NZ_JAFBFI010000024.1"/>
</dbReference>
<keyword evidence="2" id="KW-1185">Reference proteome</keyword>
<name>A0ABS2QMN1_9BACI</name>
<dbReference type="Proteomes" id="UP000823486">
    <property type="component" value="Unassembled WGS sequence"/>
</dbReference>
<comment type="caution">
    <text evidence="1">The sequence shown here is derived from an EMBL/GenBank/DDBJ whole genome shotgun (WGS) entry which is preliminary data.</text>
</comment>
<accession>A0ABS2QMN1</accession>
<evidence type="ECO:0000313" key="1">
    <source>
        <dbReference type="EMBL" id="MBM7694432.1"/>
    </source>
</evidence>
<evidence type="ECO:0008006" key="3">
    <source>
        <dbReference type="Google" id="ProtNLM"/>
    </source>
</evidence>
<dbReference type="NCBIfam" id="NF033491">
    <property type="entry name" value="BA3454_fam"/>
    <property type="match status" value="1"/>
</dbReference>
<dbReference type="InterPro" id="IPR049728">
    <property type="entry name" value="BA3454-like"/>
</dbReference>
<reference evidence="1 2" key="1">
    <citation type="submission" date="2021-01" db="EMBL/GenBank/DDBJ databases">
        <title>Genomic Encyclopedia of Type Strains, Phase IV (KMG-IV): sequencing the most valuable type-strain genomes for metagenomic binning, comparative biology and taxonomic classification.</title>
        <authorList>
            <person name="Goeker M."/>
        </authorList>
    </citation>
    <scope>NUCLEOTIDE SEQUENCE [LARGE SCALE GENOMIC DNA]</scope>
    <source>
        <strain evidence="1 2">DSM 105482</strain>
    </source>
</reference>
<sequence>MKGIEIMVEVTVTVEYKGRNYQTNVLVNRSAMEEEIFTAALNQVKEQWTPEMNYR</sequence>
<organism evidence="1 2">
    <name type="scientific">Peribacillus deserti</name>
    <dbReference type="NCBI Taxonomy" id="673318"/>
    <lineage>
        <taxon>Bacteria</taxon>
        <taxon>Bacillati</taxon>
        <taxon>Bacillota</taxon>
        <taxon>Bacilli</taxon>
        <taxon>Bacillales</taxon>
        <taxon>Bacillaceae</taxon>
        <taxon>Peribacillus</taxon>
    </lineage>
</organism>